<reference evidence="14" key="1">
    <citation type="submission" date="2024-01" db="EMBL/GenBank/DDBJ databases">
        <title>Synechococcus elongatus PCC 11802, a close yet different native of Synechococcus elongatus PCC 11801.</title>
        <authorList>
            <person name="Jaiswal D."/>
            <person name="Sengupta A."/>
            <person name="Sengupta S."/>
            <person name="Pakrasi H.B."/>
            <person name="Wangikar P."/>
        </authorList>
    </citation>
    <scope>NUCLEOTIDE SEQUENCE</scope>
    <source>
        <strain evidence="14">PCC 11802</strain>
    </source>
</reference>
<evidence type="ECO:0000256" key="9">
    <source>
        <dbReference type="ARBA" id="ARBA00023588"/>
    </source>
</evidence>
<evidence type="ECO:0000256" key="6">
    <source>
        <dbReference type="ARBA" id="ARBA00022989"/>
    </source>
</evidence>
<dbReference type="Pfam" id="PF18927">
    <property type="entry name" value="CrtO"/>
    <property type="match status" value="1"/>
</dbReference>
<gene>
    <name evidence="14" type="ORF">EKO22_01345</name>
</gene>
<dbReference type="InterPro" id="IPR044021">
    <property type="entry name" value="CrtO"/>
</dbReference>
<comment type="subcellular location">
    <subcellularLocation>
        <location evidence="1">Cell membrane</location>
        <topology evidence="1">Single-pass membrane protein</topology>
    </subcellularLocation>
</comment>
<proteinExistence type="inferred from homology"/>
<comment type="similarity">
    <text evidence="10">Belongs to the acyltransferase CrtO family.</text>
</comment>
<evidence type="ECO:0000313" key="14">
    <source>
        <dbReference type="EMBL" id="QFZ91207.2"/>
    </source>
</evidence>
<evidence type="ECO:0000256" key="10">
    <source>
        <dbReference type="ARBA" id="ARBA00023603"/>
    </source>
</evidence>
<dbReference type="RefSeq" id="WP_338438452.1">
    <property type="nucleotide sequence ID" value="NZ_CP034671.2"/>
</dbReference>
<evidence type="ECO:0000256" key="5">
    <source>
        <dbReference type="ARBA" id="ARBA00022729"/>
    </source>
</evidence>
<comment type="pathway">
    <text evidence="9">Carotenoid biosynthesis; staphyloxanthin biosynthesis; staphyloxanthin from farnesyl diphosphate: step 5/5.</text>
</comment>
<keyword evidence="8" id="KW-0012">Acyltransferase</keyword>
<accession>A0AAT9JNA8</accession>
<dbReference type="GO" id="GO:0005886">
    <property type="term" value="C:plasma membrane"/>
    <property type="evidence" value="ECO:0007669"/>
    <property type="project" value="UniProtKB-SubCell"/>
</dbReference>
<evidence type="ECO:0000256" key="2">
    <source>
        <dbReference type="ARBA" id="ARBA00022475"/>
    </source>
</evidence>
<keyword evidence="7 13" id="KW-0472">Membrane</keyword>
<sequence>MPIFLLSEKLTIEISILGWIAWSFLVGFIGHCIPLSWLLKDTPITQLYNWLDNQDRYEKLLKIKWWKDKLPDAGQFFPRGIAKSLQGRCSILNLQRQIIETRRAEYVHWCIWLFWIPTILWMPIKGVLMSCLFATAFNLPCLLVQRYNRLRILQLERAFLLRRKGFSN</sequence>
<keyword evidence="2" id="KW-1003">Cell membrane</keyword>
<keyword evidence="6 13" id="KW-1133">Transmembrane helix</keyword>
<dbReference type="GO" id="GO:0016746">
    <property type="term" value="F:acyltransferase activity"/>
    <property type="evidence" value="ECO:0007669"/>
    <property type="project" value="UniProtKB-KW"/>
</dbReference>
<evidence type="ECO:0000256" key="12">
    <source>
        <dbReference type="ARBA" id="ARBA00025324"/>
    </source>
</evidence>
<evidence type="ECO:0000256" key="7">
    <source>
        <dbReference type="ARBA" id="ARBA00023136"/>
    </source>
</evidence>
<protein>
    <recommendedName>
        <fullName evidence="11">Glycosyl-4,4'-diaponeurosporenoate acyltransferase</fullName>
    </recommendedName>
</protein>
<evidence type="ECO:0000256" key="8">
    <source>
        <dbReference type="ARBA" id="ARBA00023315"/>
    </source>
</evidence>
<keyword evidence="5" id="KW-0732">Signal</keyword>
<feature type="transmembrane region" description="Helical" evidence="13">
    <location>
        <begin position="16"/>
        <end position="39"/>
    </location>
</feature>
<evidence type="ECO:0000256" key="11">
    <source>
        <dbReference type="ARBA" id="ARBA00023667"/>
    </source>
</evidence>
<evidence type="ECO:0000256" key="3">
    <source>
        <dbReference type="ARBA" id="ARBA00022679"/>
    </source>
</evidence>
<comment type="function">
    <text evidence="12">Catalyzes the acylation of glycosyl-4,4'-diaponeurosporenoate, i.e. the esterification of glucose at the C6'' position with the carboxyl group of the C(15) fatty acid 12-methyltetradecanoic acid, to yield staphyloxanthin. This is the last step in the biosynthesis of this orange pigment, present in most staphylococci strains.</text>
</comment>
<name>A0AAT9JNA8_SYNEL</name>
<keyword evidence="3" id="KW-0808">Transferase</keyword>
<organism evidence="14">
    <name type="scientific">Synechococcus elongatus PCC 11802</name>
    <dbReference type="NCBI Taxonomy" id="2283154"/>
    <lineage>
        <taxon>Bacteria</taxon>
        <taxon>Bacillati</taxon>
        <taxon>Cyanobacteriota</taxon>
        <taxon>Cyanophyceae</taxon>
        <taxon>Synechococcales</taxon>
        <taxon>Synechococcaceae</taxon>
        <taxon>Synechococcus</taxon>
    </lineage>
</organism>
<dbReference type="EMBL" id="CP034671">
    <property type="protein sequence ID" value="QFZ91207.2"/>
    <property type="molecule type" value="Genomic_DNA"/>
</dbReference>
<evidence type="ECO:0000256" key="13">
    <source>
        <dbReference type="SAM" id="Phobius"/>
    </source>
</evidence>
<evidence type="ECO:0000256" key="4">
    <source>
        <dbReference type="ARBA" id="ARBA00022692"/>
    </source>
</evidence>
<dbReference type="AlphaFoldDB" id="A0AAT9JNA8"/>
<keyword evidence="4 13" id="KW-0812">Transmembrane</keyword>
<evidence type="ECO:0000256" key="1">
    <source>
        <dbReference type="ARBA" id="ARBA00004162"/>
    </source>
</evidence>